<name>A0A5D2C457_GOSDA</name>
<evidence type="ECO:0008006" key="3">
    <source>
        <dbReference type="Google" id="ProtNLM"/>
    </source>
</evidence>
<reference evidence="1 2" key="1">
    <citation type="submission" date="2019-06" db="EMBL/GenBank/DDBJ databases">
        <title>WGS assembly of Gossypium darwinii.</title>
        <authorList>
            <person name="Chen Z.J."/>
            <person name="Sreedasyam A."/>
            <person name="Ando A."/>
            <person name="Song Q."/>
            <person name="De L."/>
            <person name="Hulse-Kemp A."/>
            <person name="Ding M."/>
            <person name="Ye W."/>
            <person name="Kirkbride R."/>
            <person name="Jenkins J."/>
            <person name="Plott C."/>
            <person name="Lovell J."/>
            <person name="Lin Y.-M."/>
            <person name="Vaughn R."/>
            <person name="Liu B."/>
            <person name="Li W."/>
            <person name="Simpson S."/>
            <person name="Scheffler B."/>
            <person name="Saski C."/>
            <person name="Grover C."/>
            <person name="Hu G."/>
            <person name="Conover J."/>
            <person name="Carlson J."/>
            <person name="Shu S."/>
            <person name="Boston L."/>
            <person name="Williams M."/>
            <person name="Peterson D."/>
            <person name="Mcgee K."/>
            <person name="Jones D."/>
            <person name="Wendel J."/>
            <person name="Stelly D."/>
            <person name="Grimwood J."/>
            <person name="Schmutz J."/>
        </authorList>
    </citation>
    <scope>NUCLEOTIDE SEQUENCE [LARGE SCALE GENOMIC DNA]</scope>
    <source>
        <strain evidence="1">1808015.09</strain>
    </source>
</reference>
<proteinExistence type="predicted"/>
<evidence type="ECO:0000313" key="1">
    <source>
        <dbReference type="EMBL" id="TYG64411.1"/>
    </source>
</evidence>
<organism evidence="1 2">
    <name type="scientific">Gossypium darwinii</name>
    <name type="common">Darwin's cotton</name>
    <name type="synonym">Gossypium barbadense var. darwinii</name>
    <dbReference type="NCBI Taxonomy" id="34276"/>
    <lineage>
        <taxon>Eukaryota</taxon>
        <taxon>Viridiplantae</taxon>
        <taxon>Streptophyta</taxon>
        <taxon>Embryophyta</taxon>
        <taxon>Tracheophyta</taxon>
        <taxon>Spermatophyta</taxon>
        <taxon>Magnoliopsida</taxon>
        <taxon>eudicotyledons</taxon>
        <taxon>Gunneridae</taxon>
        <taxon>Pentapetalae</taxon>
        <taxon>rosids</taxon>
        <taxon>malvids</taxon>
        <taxon>Malvales</taxon>
        <taxon>Malvaceae</taxon>
        <taxon>Malvoideae</taxon>
        <taxon>Gossypium</taxon>
    </lineage>
</organism>
<dbReference type="PANTHER" id="PTHR47723:SF24">
    <property type="entry name" value="RNASE H TYPE-1 DOMAIN-CONTAINING PROTEIN"/>
    <property type="match status" value="1"/>
</dbReference>
<dbReference type="PANTHER" id="PTHR47723">
    <property type="entry name" value="OS05G0353850 PROTEIN"/>
    <property type="match status" value="1"/>
</dbReference>
<accession>A0A5D2C457</accession>
<dbReference type="SUPFAM" id="SSF53098">
    <property type="entry name" value="Ribonuclease H-like"/>
    <property type="match status" value="1"/>
</dbReference>
<dbReference type="InterPro" id="IPR012337">
    <property type="entry name" value="RNaseH-like_sf"/>
</dbReference>
<keyword evidence="2" id="KW-1185">Reference proteome</keyword>
<evidence type="ECO:0000313" key="2">
    <source>
        <dbReference type="Proteomes" id="UP000323506"/>
    </source>
</evidence>
<dbReference type="EMBL" id="CM017706">
    <property type="protein sequence ID" value="TYG64411.1"/>
    <property type="molecule type" value="Genomic_DNA"/>
</dbReference>
<dbReference type="AlphaFoldDB" id="A0A5D2C457"/>
<dbReference type="InterPro" id="IPR053151">
    <property type="entry name" value="RNase_H-like"/>
</dbReference>
<gene>
    <name evidence="1" type="ORF">ES288_D06G105900v1</name>
</gene>
<sequence length="62" mass="6719">MLKKTSASRTQKCIGLPKVISIKWQPPEQGWFKLNTDGSSRSNPGLAGVGVVVHNSDGLWIV</sequence>
<dbReference type="Proteomes" id="UP000323506">
    <property type="component" value="Chromosome D06"/>
</dbReference>
<protein>
    <recommendedName>
        <fullName evidence="3">RNase H type-1 domain-containing protein</fullName>
    </recommendedName>
</protein>